<feature type="zinc finger region" description="CR-type" evidence="15">
    <location>
        <begin position="139"/>
        <end position="221"/>
    </location>
</feature>
<keyword evidence="19" id="KW-1185">Reference proteome</keyword>
<accession>A0A419TBB0</accession>
<dbReference type="GO" id="GO:0051082">
    <property type="term" value="F:unfolded protein binding"/>
    <property type="evidence" value="ECO:0007669"/>
    <property type="project" value="UniProtKB-UniRule"/>
</dbReference>
<evidence type="ECO:0000256" key="2">
    <source>
        <dbReference type="ARBA" id="ARBA00011738"/>
    </source>
</evidence>
<dbReference type="FunFam" id="2.10.230.10:FF:000002">
    <property type="entry name" value="Molecular chaperone DnaJ"/>
    <property type="match status" value="1"/>
</dbReference>
<dbReference type="PROSITE" id="PS50076">
    <property type="entry name" value="DNAJ_2"/>
    <property type="match status" value="1"/>
</dbReference>
<feature type="binding site" evidence="14">
    <location>
        <position position="169"/>
    </location>
    <ligand>
        <name>Zn(2+)</name>
        <dbReference type="ChEBI" id="CHEBI:29105"/>
        <label>2</label>
    </ligand>
</feature>
<feature type="repeat" description="CXXCXGXG motif" evidence="14">
    <location>
        <begin position="152"/>
        <end position="159"/>
    </location>
</feature>
<dbReference type="Gene3D" id="2.10.230.10">
    <property type="entry name" value="Heat shock protein DnaJ, cysteine-rich domain"/>
    <property type="match status" value="1"/>
</dbReference>
<protein>
    <recommendedName>
        <fullName evidence="13 14">Chaperone protein DnaJ</fullName>
    </recommendedName>
</protein>
<dbReference type="CDD" id="cd10747">
    <property type="entry name" value="DnaJ_C"/>
    <property type="match status" value="1"/>
</dbReference>
<dbReference type="InterPro" id="IPR001623">
    <property type="entry name" value="DnaJ_domain"/>
</dbReference>
<dbReference type="SMART" id="SM00271">
    <property type="entry name" value="DnaJ"/>
    <property type="match status" value="1"/>
</dbReference>
<dbReference type="FunFam" id="1.10.287.110:FF:000034">
    <property type="entry name" value="Chaperone protein DnaJ"/>
    <property type="match status" value="1"/>
</dbReference>
<evidence type="ECO:0000313" key="19">
    <source>
        <dbReference type="Proteomes" id="UP000284177"/>
    </source>
</evidence>
<dbReference type="Pfam" id="PF01556">
    <property type="entry name" value="DnaJ_C"/>
    <property type="match status" value="1"/>
</dbReference>
<evidence type="ECO:0000256" key="7">
    <source>
        <dbReference type="ARBA" id="ARBA00022771"/>
    </source>
</evidence>
<evidence type="ECO:0000256" key="1">
    <source>
        <dbReference type="ARBA" id="ARBA00004496"/>
    </source>
</evidence>
<feature type="repeat" description="CXXCXGXG motif" evidence="14">
    <location>
        <begin position="169"/>
        <end position="176"/>
    </location>
</feature>
<comment type="subunit">
    <text evidence="2 14">Homodimer.</text>
</comment>
<reference evidence="18 19" key="1">
    <citation type="submission" date="2016-08" db="EMBL/GenBank/DDBJ databases">
        <title>Novel Firmicutes and Novel Genomes.</title>
        <authorList>
            <person name="Poppleton D.I."/>
            <person name="Gribaldo S."/>
        </authorList>
    </citation>
    <scope>NUCLEOTIDE SEQUENCE [LARGE SCALE GENOMIC DNA]</scope>
    <source>
        <strain evidence="18 19">CTT3</strain>
    </source>
</reference>
<feature type="binding site" evidence="14">
    <location>
        <position position="212"/>
    </location>
    <ligand>
        <name>Zn(2+)</name>
        <dbReference type="ChEBI" id="CHEBI:29105"/>
        <label>1</label>
    </ligand>
</feature>
<dbReference type="GO" id="GO:0031072">
    <property type="term" value="F:heat shock protein binding"/>
    <property type="evidence" value="ECO:0007669"/>
    <property type="project" value="InterPro"/>
</dbReference>
<keyword evidence="3 14" id="KW-0963">Cytoplasm</keyword>
<dbReference type="NCBIfam" id="NF010870">
    <property type="entry name" value="PRK14277.1"/>
    <property type="match status" value="1"/>
</dbReference>
<dbReference type="NCBIfam" id="TIGR02349">
    <property type="entry name" value="DnaJ_bact"/>
    <property type="match status" value="1"/>
</dbReference>
<dbReference type="CDD" id="cd10719">
    <property type="entry name" value="DnaJ_zf"/>
    <property type="match status" value="1"/>
</dbReference>
<sequence length="381" mass="41949">MSKRDYYEVLGVDRNASQQDIKRAYRKLAKKYHPDLNPNNKEAEQKFKEIKEAYEVLSDSDKRARYDQFGHAGVDEDAAGGFGGFGGFGHGAGGFGDIFDDIFDMFGGGFSSRKRNTGPKKGANLKITLDIKFEEAAFGTEKEIKVKRTEDCTVCNGTGAKPGSNKSTCSQCNGTGEVRYAQRTPFGQFVNVRTCDKCHGTGEVIEEPCSKCGGTGKEKRIKKITLKVPAGVDTGSVIPLRGEGEPGERGGPRGDLYVYINVLPHKYFKRDGYDIYYEMPISFVQAALGAEVEVPTVDGKVKYKIPEGTQPDTVFRLKNKGISYLGGNGKGDQYVKLKIQVPQKLNEEQKQILKKFAEVSGEKINETKKGFFDKVKDAFGG</sequence>
<evidence type="ECO:0000256" key="3">
    <source>
        <dbReference type="ARBA" id="ARBA00022490"/>
    </source>
</evidence>
<dbReference type="InterPro" id="IPR008971">
    <property type="entry name" value="HSP40/DnaJ_pept-bd"/>
</dbReference>
<keyword evidence="4 14" id="KW-0235">DNA replication</keyword>
<dbReference type="FunFam" id="2.60.260.20:FF:000004">
    <property type="entry name" value="Molecular chaperone DnaJ"/>
    <property type="match status" value="1"/>
</dbReference>
<feature type="binding site" evidence="14">
    <location>
        <position position="155"/>
    </location>
    <ligand>
        <name>Zn(2+)</name>
        <dbReference type="ChEBI" id="CHEBI:29105"/>
        <label>1</label>
    </ligand>
</feature>
<dbReference type="RefSeq" id="WP_120166967.1">
    <property type="nucleotide sequence ID" value="NZ_MCIB01000001.1"/>
</dbReference>
<keyword evidence="10 14" id="KW-0143">Chaperone</keyword>
<dbReference type="Proteomes" id="UP000284177">
    <property type="component" value="Unassembled WGS sequence"/>
</dbReference>
<dbReference type="InterPro" id="IPR002939">
    <property type="entry name" value="DnaJ_C"/>
</dbReference>
<evidence type="ECO:0000256" key="4">
    <source>
        <dbReference type="ARBA" id="ARBA00022705"/>
    </source>
</evidence>
<keyword evidence="8 14" id="KW-0862">Zinc</keyword>
<evidence type="ECO:0000256" key="8">
    <source>
        <dbReference type="ARBA" id="ARBA00022833"/>
    </source>
</evidence>
<comment type="caution">
    <text evidence="18">The sequence shown here is derived from an EMBL/GenBank/DDBJ whole genome shotgun (WGS) entry which is preliminary data.</text>
</comment>
<dbReference type="GO" id="GO:0005737">
    <property type="term" value="C:cytoplasm"/>
    <property type="evidence" value="ECO:0007669"/>
    <property type="project" value="UniProtKB-SubCell"/>
</dbReference>
<dbReference type="InterPro" id="IPR036410">
    <property type="entry name" value="HSP_DnaJ_Cys-rich_dom_sf"/>
</dbReference>
<dbReference type="PANTHER" id="PTHR43096">
    <property type="entry name" value="DNAJ HOMOLOG 1, MITOCHONDRIAL-RELATED"/>
    <property type="match status" value="1"/>
</dbReference>
<name>A0A419TBB0_9FIRM</name>
<feature type="domain" description="J" evidence="16">
    <location>
        <begin position="5"/>
        <end position="70"/>
    </location>
</feature>
<dbReference type="Gene3D" id="2.60.260.20">
    <property type="entry name" value="Urease metallochaperone UreE, N-terminal domain"/>
    <property type="match status" value="2"/>
</dbReference>
<dbReference type="PROSITE" id="PS00636">
    <property type="entry name" value="DNAJ_1"/>
    <property type="match status" value="1"/>
</dbReference>
<comment type="cofactor">
    <cofactor evidence="14">
        <name>Zn(2+)</name>
        <dbReference type="ChEBI" id="CHEBI:29105"/>
    </cofactor>
    <text evidence="14">Binds 2 Zn(2+) ions per monomer.</text>
</comment>
<dbReference type="SUPFAM" id="SSF46565">
    <property type="entry name" value="Chaperone J-domain"/>
    <property type="match status" value="1"/>
</dbReference>
<comment type="domain">
    <text evidence="14">The J domain is necessary and sufficient to stimulate DnaK ATPase activity. Zinc center 1 plays an important role in the autonomous, DnaK-independent chaperone activity of DnaJ. Zinc center 2 is essential for interaction with DnaK and for DnaJ activity.</text>
</comment>
<dbReference type="GO" id="GO:0006260">
    <property type="term" value="P:DNA replication"/>
    <property type="evidence" value="ECO:0007669"/>
    <property type="project" value="UniProtKB-KW"/>
</dbReference>
<dbReference type="InterPro" id="IPR001305">
    <property type="entry name" value="HSP_DnaJ_Cys-rich_dom"/>
</dbReference>
<feature type="binding site" evidence="14">
    <location>
        <position position="209"/>
    </location>
    <ligand>
        <name>Zn(2+)</name>
        <dbReference type="ChEBI" id="CHEBI:29105"/>
        <label>1</label>
    </ligand>
</feature>
<dbReference type="Gene3D" id="1.10.287.110">
    <property type="entry name" value="DnaJ domain"/>
    <property type="match status" value="1"/>
</dbReference>
<evidence type="ECO:0000256" key="5">
    <source>
        <dbReference type="ARBA" id="ARBA00022723"/>
    </source>
</evidence>
<evidence type="ECO:0000256" key="15">
    <source>
        <dbReference type="PROSITE-ProRule" id="PRU00546"/>
    </source>
</evidence>
<dbReference type="Pfam" id="PF00684">
    <property type="entry name" value="DnaJ_CXXCXGXG"/>
    <property type="match status" value="1"/>
</dbReference>
<feature type="binding site" evidence="14">
    <location>
        <position position="198"/>
    </location>
    <ligand>
        <name>Zn(2+)</name>
        <dbReference type="ChEBI" id="CHEBI:29105"/>
        <label>2</label>
    </ligand>
</feature>
<keyword evidence="5 14" id="KW-0479">Metal-binding</keyword>
<evidence type="ECO:0000256" key="12">
    <source>
        <dbReference type="ARBA" id="ARBA00061004"/>
    </source>
</evidence>
<feature type="binding site" evidence="14">
    <location>
        <position position="152"/>
    </location>
    <ligand>
        <name>Zn(2+)</name>
        <dbReference type="ChEBI" id="CHEBI:29105"/>
        <label>1</label>
    </ligand>
</feature>
<dbReference type="GO" id="GO:0042026">
    <property type="term" value="P:protein refolding"/>
    <property type="evidence" value="ECO:0007669"/>
    <property type="project" value="TreeGrafter"/>
</dbReference>
<dbReference type="PANTHER" id="PTHR43096:SF48">
    <property type="entry name" value="CHAPERONE PROTEIN DNAJ"/>
    <property type="match status" value="1"/>
</dbReference>
<comment type="subcellular location">
    <subcellularLocation>
        <location evidence="1 14">Cytoplasm</location>
    </subcellularLocation>
</comment>
<dbReference type="NCBIfam" id="NF008035">
    <property type="entry name" value="PRK10767.1"/>
    <property type="match status" value="1"/>
</dbReference>
<dbReference type="InterPro" id="IPR018253">
    <property type="entry name" value="DnaJ_domain_CS"/>
</dbReference>
<dbReference type="PROSITE" id="PS51188">
    <property type="entry name" value="ZF_CR"/>
    <property type="match status" value="1"/>
</dbReference>
<evidence type="ECO:0000256" key="6">
    <source>
        <dbReference type="ARBA" id="ARBA00022737"/>
    </source>
</evidence>
<dbReference type="CDD" id="cd06257">
    <property type="entry name" value="DnaJ"/>
    <property type="match status" value="1"/>
</dbReference>
<keyword evidence="6 14" id="KW-0677">Repeat</keyword>
<dbReference type="EMBL" id="MCIB01000001">
    <property type="protein sequence ID" value="RKD34745.1"/>
    <property type="molecule type" value="Genomic_DNA"/>
</dbReference>
<feature type="repeat" description="CXXCXGXG motif" evidence="14">
    <location>
        <begin position="195"/>
        <end position="202"/>
    </location>
</feature>
<dbReference type="GO" id="GO:0009408">
    <property type="term" value="P:response to heat"/>
    <property type="evidence" value="ECO:0007669"/>
    <property type="project" value="InterPro"/>
</dbReference>
<evidence type="ECO:0000256" key="11">
    <source>
        <dbReference type="ARBA" id="ARBA00053423"/>
    </source>
</evidence>
<evidence type="ECO:0000256" key="10">
    <source>
        <dbReference type="ARBA" id="ARBA00023186"/>
    </source>
</evidence>
<feature type="binding site" evidence="14">
    <location>
        <position position="195"/>
    </location>
    <ligand>
        <name>Zn(2+)</name>
        <dbReference type="ChEBI" id="CHEBI:29105"/>
        <label>2</label>
    </ligand>
</feature>
<feature type="binding site" evidence="14">
    <location>
        <position position="172"/>
    </location>
    <ligand>
        <name>Zn(2+)</name>
        <dbReference type="ChEBI" id="CHEBI:29105"/>
        <label>2</label>
    </ligand>
</feature>
<keyword evidence="9 14" id="KW-0346">Stress response</keyword>
<dbReference type="InterPro" id="IPR036869">
    <property type="entry name" value="J_dom_sf"/>
</dbReference>
<dbReference type="AlphaFoldDB" id="A0A419TBB0"/>
<evidence type="ECO:0000259" key="16">
    <source>
        <dbReference type="PROSITE" id="PS50076"/>
    </source>
</evidence>
<dbReference type="OrthoDB" id="9779889at2"/>
<keyword evidence="7 14" id="KW-0863">Zinc-finger</keyword>
<dbReference type="HAMAP" id="MF_01152">
    <property type="entry name" value="DnaJ"/>
    <property type="match status" value="1"/>
</dbReference>
<proteinExistence type="inferred from homology"/>
<evidence type="ECO:0000259" key="17">
    <source>
        <dbReference type="PROSITE" id="PS51188"/>
    </source>
</evidence>
<dbReference type="GO" id="GO:0005524">
    <property type="term" value="F:ATP binding"/>
    <property type="evidence" value="ECO:0007669"/>
    <property type="project" value="InterPro"/>
</dbReference>
<dbReference type="InterPro" id="IPR012724">
    <property type="entry name" value="DnaJ"/>
</dbReference>
<dbReference type="GO" id="GO:0008270">
    <property type="term" value="F:zinc ion binding"/>
    <property type="evidence" value="ECO:0007669"/>
    <property type="project" value="UniProtKB-UniRule"/>
</dbReference>
<feature type="domain" description="CR-type" evidence="17">
    <location>
        <begin position="139"/>
        <end position="221"/>
    </location>
</feature>
<dbReference type="SUPFAM" id="SSF57938">
    <property type="entry name" value="DnaJ/Hsp40 cysteine-rich domain"/>
    <property type="match status" value="1"/>
</dbReference>
<evidence type="ECO:0000256" key="14">
    <source>
        <dbReference type="HAMAP-Rule" id="MF_01152"/>
    </source>
</evidence>
<organism evidence="18 19">
    <name type="scientific">Thermohalobacter berrensis</name>
    <dbReference type="NCBI Taxonomy" id="99594"/>
    <lineage>
        <taxon>Bacteria</taxon>
        <taxon>Bacillati</taxon>
        <taxon>Bacillota</taxon>
        <taxon>Tissierellia</taxon>
        <taxon>Tissierellales</taxon>
        <taxon>Thermohalobacteraceae</taxon>
        <taxon>Thermohalobacter</taxon>
    </lineage>
</organism>
<gene>
    <name evidence="14" type="primary">dnaJ</name>
    <name evidence="18" type="ORF">BET03_02685</name>
</gene>
<dbReference type="PRINTS" id="PR00625">
    <property type="entry name" value="JDOMAIN"/>
</dbReference>
<feature type="repeat" description="CXXCXGXG motif" evidence="14">
    <location>
        <begin position="209"/>
        <end position="216"/>
    </location>
</feature>
<evidence type="ECO:0000256" key="9">
    <source>
        <dbReference type="ARBA" id="ARBA00023016"/>
    </source>
</evidence>
<evidence type="ECO:0000313" key="18">
    <source>
        <dbReference type="EMBL" id="RKD34745.1"/>
    </source>
</evidence>
<comment type="similarity">
    <text evidence="12 14">Belongs to the DnaJ family.</text>
</comment>
<dbReference type="Pfam" id="PF00226">
    <property type="entry name" value="DnaJ"/>
    <property type="match status" value="1"/>
</dbReference>
<evidence type="ECO:0000256" key="13">
    <source>
        <dbReference type="ARBA" id="ARBA00067609"/>
    </source>
</evidence>
<comment type="function">
    <text evidence="11 14">Participates actively in the response to hyperosmotic and heat shock by preventing the aggregation of stress-denatured proteins and by disaggregating proteins, also in an autonomous, DnaK-independent fashion. Unfolded proteins bind initially to DnaJ; upon interaction with the DnaJ-bound protein, DnaK hydrolyzes its bound ATP, resulting in the formation of a stable complex. GrpE releases ADP from DnaK; ATP binding to DnaK triggers the release of the substrate protein, thus completing the reaction cycle. Several rounds of ATP-dependent interactions between DnaJ, DnaK and GrpE are required for fully efficient folding. Also involved, together with DnaK and GrpE, in the DNA replication of plasmids through activation of initiation proteins.</text>
</comment>
<dbReference type="SUPFAM" id="SSF49493">
    <property type="entry name" value="HSP40/DnaJ peptide-binding domain"/>
    <property type="match status" value="2"/>
</dbReference>